<dbReference type="RefSeq" id="WP_015826528.1">
    <property type="nucleotide sequence ID" value="NC_012982.1"/>
</dbReference>
<accession>C6XP92</accession>
<dbReference type="Proteomes" id="UP000002745">
    <property type="component" value="Chromosome"/>
</dbReference>
<gene>
    <name evidence="1" type="ordered locus">Hbal_0678</name>
</gene>
<name>C6XP92_HIRBI</name>
<protein>
    <submittedName>
        <fullName evidence="1">Uncharacterized protein</fullName>
    </submittedName>
</protein>
<evidence type="ECO:0000313" key="2">
    <source>
        <dbReference type="Proteomes" id="UP000002745"/>
    </source>
</evidence>
<sequence length="152" mass="17181">MMRHDRLEHAFVEHIPETVEAGILYISMKYGTAAHSCCCGCGEEVVTPFTPTDWKMIFDGETVSLNPSVGNWTLDCRSHYVIKRGRVIKAGPWTDEQVAAERLRDQKAKSRYYGTRATEALTSSATENPVSDTVRDGLISRLWKRVLRNFGE</sequence>
<dbReference type="EMBL" id="CP001678">
    <property type="protein sequence ID" value="ACT58378.1"/>
    <property type="molecule type" value="Genomic_DNA"/>
</dbReference>
<evidence type="ECO:0000313" key="1">
    <source>
        <dbReference type="EMBL" id="ACT58378.1"/>
    </source>
</evidence>
<dbReference type="AlphaFoldDB" id="C6XP92"/>
<dbReference type="eggNOG" id="ENOG5032SZZ">
    <property type="taxonomic scope" value="Bacteria"/>
</dbReference>
<keyword evidence="2" id="KW-1185">Reference proteome</keyword>
<dbReference type="STRING" id="582402.Hbal_0678"/>
<proteinExistence type="predicted"/>
<dbReference type="InterPro" id="IPR045384">
    <property type="entry name" value="DUF6527"/>
</dbReference>
<dbReference type="KEGG" id="hba:Hbal_0678"/>
<reference evidence="2" key="1">
    <citation type="journal article" date="2011" name="J. Bacteriol.">
        <title>Genome sequences of eight morphologically diverse alphaproteobacteria.</title>
        <authorList>
            <consortium name="US DOE Joint Genome Institute"/>
            <person name="Brown P.J."/>
            <person name="Kysela D.T."/>
            <person name="Buechlein A."/>
            <person name="Hemmerich C."/>
            <person name="Brun Y.V."/>
        </authorList>
    </citation>
    <scope>NUCLEOTIDE SEQUENCE [LARGE SCALE GENOMIC DNA]</scope>
    <source>
        <strain evidence="2">ATCC 49814 / DSM 5838 / IFAM 1418</strain>
    </source>
</reference>
<dbReference type="Pfam" id="PF20137">
    <property type="entry name" value="BubE"/>
    <property type="match status" value="1"/>
</dbReference>
<dbReference type="HOGENOM" id="CLU_136720_0_0_5"/>
<organism evidence="1 2">
    <name type="scientific">Hirschia baltica (strain ATCC 49814 / DSM 5838 / IFAM 1418)</name>
    <dbReference type="NCBI Taxonomy" id="582402"/>
    <lineage>
        <taxon>Bacteria</taxon>
        <taxon>Pseudomonadati</taxon>
        <taxon>Pseudomonadota</taxon>
        <taxon>Alphaproteobacteria</taxon>
        <taxon>Hyphomonadales</taxon>
        <taxon>Hyphomonadaceae</taxon>
        <taxon>Hirschia</taxon>
    </lineage>
</organism>